<dbReference type="InterPro" id="IPR005174">
    <property type="entry name" value="KIB1-4_b-propeller"/>
</dbReference>
<dbReference type="InterPro" id="IPR050942">
    <property type="entry name" value="F-box_BR-signaling"/>
</dbReference>
<organism evidence="2 3">
    <name type="scientific">Capsicum annuum</name>
    <name type="common">Capsicum pepper</name>
    <dbReference type="NCBI Taxonomy" id="4072"/>
    <lineage>
        <taxon>Eukaryota</taxon>
        <taxon>Viridiplantae</taxon>
        <taxon>Streptophyta</taxon>
        <taxon>Embryophyta</taxon>
        <taxon>Tracheophyta</taxon>
        <taxon>Spermatophyta</taxon>
        <taxon>Magnoliopsida</taxon>
        <taxon>eudicotyledons</taxon>
        <taxon>Gunneridae</taxon>
        <taxon>Pentapetalae</taxon>
        <taxon>asterids</taxon>
        <taxon>lamiids</taxon>
        <taxon>Solanales</taxon>
        <taxon>Solanaceae</taxon>
        <taxon>Solanoideae</taxon>
        <taxon>Capsiceae</taxon>
        <taxon>Capsicum</taxon>
    </lineage>
</organism>
<gene>
    <name evidence="2" type="ORF">T459_00230</name>
</gene>
<comment type="caution">
    <text evidence="2">The sequence shown here is derived from an EMBL/GenBank/DDBJ whole genome shotgun (WGS) entry which is preliminary data.</text>
</comment>
<reference evidence="2 3" key="2">
    <citation type="journal article" date="2017" name="Genome Biol.">
        <title>New reference genome sequences of hot pepper reveal the massive evolution of plant disease-resistance genes by retroduplication.</title>
        <authorList>
            <person name="Kim S."/>
            <person name="Park J."/>
            <person name="Yeom S.I."/>
            <person name="Kim Y.M."/>
            <person name="Seo E."/>
            <person name="Kim K.T."/>
            <person name="Kim M.S."/>
            <person name="Lee J.M."/>
            <person name="Cheong K."/>
            <person name="Shin H.S."/>
            <person name="Kim S.B."/>
            <person name="Han K."/>
            <person name="Lee J."/>
            <person name="Park M."/>
            <person name="Lee H.A."/>
            <person name="Lee H.Y."/>
            <person name="Lee Y."/>
            <person name="Oh S."/>
            <person name="Lee J.H."/>
            <person name="Choi E."/>
            <person name="Choi E."/>
            <person name="Lee S.E."/>
            <person name="Jeon J."/>
            <person name="Kim H."/>
            <person name="Choi G."/>
            <person name="Song H."/>
            <person name="Lee J."/>
            <person name="Lee S.C."/>
            <person name="Kwon J.K."/>
            <person name="Lee H.Y."/>
            <person name="Koo N."/>
            <person name="Hong Y."/>
            <person name="Kim R.W."/>
            <person name="Kang W.H."/>
            <person name="Huh J.H."/>
            <person name="Kang B.C."/>
            <person name="Yang T.J."/>
            <person name="Lee Y.H."/>
            <person name="Bennetzen J.L."/>
            <person name="Choi D."/>
        </authorList>
    </citation>
    <scope>NUCLEOTIDE SEQUENCE [LARGE SCALE GENOMIC DNA]</scope>
    <source>
        <strain evidence="3">cv. CM334</strain>
    </source>
</reference>
<dbReference type="OMA" id="TKGWLCT"/>
<name>A0A2G3ADT6_CAPAN</name>
<dbReference type="PANTHER" id="PTHR44259:SF52">
    <property type="entry name" value="UBIQUITIN-PROTEIN LIGASE"/>
    <property type="match status" value="1"/>
</dbReference>
<dbReference type="Proteomes" id="UP000222542">
    <property type="component" value="Unassembled WGS sequence"/>
</dbReference>
<dbReference type="STRING" id="4072.A0A2G3ADT6"/>
<feature type="domain" description="KIB1-4 beta-propeller" evidence="1">
    <location>
        <begin position="67"/>
        <end position="342"/>
    </location>
</feature>
<dbReference type="Gramene" id="PHT92348">
    <property type="protein sequence ID" value="PHT92348"/>
    <property type="gene ID" value="T459_00230"/>
</dbReference>
<dbReference type="Pfam" id="PF03478">
    <property type="entry name" value="Beta-prop_KIB1-4"/>
    <property type="match status" value="1"/>
</dbReference>
<dbReference type="AlphaFoldDB" id="A0A2G3ADT6"/>
<evidence type="ECO:0000313" key="3">
    <source>
        <dbReference type="Proteomes" id="UP000222542"/>
    </source>
</evidence>
<keyword evidence="3" id="KW-1185">Reference proteome</keyword>
<evidence type="ECO:0000313" key="2">
    <source>
        <dbReference type="EMBL" id="PHT92348.1"/>
    </source>
</evidence>
<dbReference type="PANTHER" id="PTHR44259">
    <property type="entry name" value="OS07G0183000 PROTEIN-RELATED"/>
    <property type="match status" value="1"/>
</dbReference>
<reference evidence="2 3" key="1">
    <citation type="journal article" date="2014" name="Nat. Genet.">
        <title>Genome sequence of the hot pepper provides insights into the evolution of pungency in Capsicum species.</title>
        <authorList>
            <person name="Kim S."/>
            <person name="Park M."/>
            <person name="Yeom S.I."/>
            <person name="Kim Y.M."/>
            <person name="Lee J.M."/>
            <person name="Lee H.A."/>
            <person name="Seo E."/>
            <person name="Choi J."/>
            <person name="Cheong K."/>
            <person name="Kim K.T."/>
            <person name="Jung K."/>
            <person name="Lee G.W."/>
            <person name="Oh S.K."/>
            <person name="Bae C."/>
            <person name="Kim S.B."/>
            <person name="Lee H.Y."/>
            <person name="Kim S.Y."/>
            <person name="Kim M.S."/>
            <person name="Kang B.C."/>
            <person name="Jo Y.D."/>
            <person name="Yang H.B."/>
            <person name="Jeong H.J."/>
            <person name="Kang W.H."/>
            <person name="Kwon J.K."/>
            <person name="Shin C."/>
            <person name="Lim J.Y."/>
            <person name="Park J.H."/>
            <person name="Huh J.H."/>
            <person name="Kim J.S."/>
            <person name="Kim B.D."/>
            <person name="Cohen O."/>
            <person name="Paran I."/>
            <person name="Suh M.C."/>
            <person name="Lee S.B."/>
            <person name="Kim Y.K."/>
            <person name="Shin Y."/>
            <person name="Noh S.J."/>
            <person name="Park J."/>
            <person name="Seo Y.S."/>
            <person name="Kwon S.Y."/>
            <person name="Kim H.A."/>
            <person name="Park J.M."/>
            <person name="Kim H.J."/>
            <person name="Choi S.B."/>
            <person name="Bosland P.W."/>
            <person name="Reeves G."/>
            <person name="Jo S.H."/>
            <person name="Lee B.W."/>
            <person name="Cho H.T."/>
            <person name="Choi H.S."/>
            <person name="Lee M.S."/>
            <person name="Yu Y."/>
            <person name="Do Choi Y."/>
            <person name="Park B.S."/>
            <person name="van Deynze A."/>
            <person name="Ashrafi H."/>
            <person name="Hill T."/>
            <person name="Kim W.T."/>
            <person name="Pai H.S."/>
            <person name="Ahn H.K."/>
            <person name="Yeam I."/>
            <person name="Giovannoni J.J."/>
            <person name="Rose J.K."/>
            <person name="Sorensen I."/>
            <person name="Lee S.J."/>
            <person name="Kim R.W."/>
            <person name="Choi I.Y."/>
            <person name="Choi B.S."/>
            <person name="Lim J.S."/>
            <person name="Lee Y.H."/>
            <person name="Choi D."/>
        </authorList>
    </citation>
    <scope>NUCLEOTIDE SEQUENCE [LARGE SCALE GENOMIC DNA]</scope>
    <source>
        <strain evidence="3">cv. CM334</strain>
    </source>
</reference>
<accession>A0A2G3ADT6</accession>
<evidence type="ECO:0000259" key="1">
    <source>
        <dbReference type="Pfam" id="PF03478"/>
    </source>
</evidence>
<protein>
    <recommendedName>
        <fullName evidence="1">KIB1-4 beta-propeller domain-containing protein</fullName>
    </recommendedName>
</protein>
<proteinExistence type="predicted"/>
<sequence length="370" mass="41903">MVKWAELPNDLNAMIANRVKVLEDFIAFGAVCTSWRTAATKDNFDALNSPQVPLLMLPDKGDDYREFYSLSKKKVSRVFLPEARGLLEIFPTKGWLCTLSRTGEMNLLHPFSRTSIQLPSLHDLLTSHGDYNIKGIGKHYISQVILSASPSDTSDYALVVVRYYLGVVSFWRPGDLNWTKINFRNESLCNVVYFKGQFYVLTRGLKVWVFDIAEPIVEPRLLVHQLNRSNYSPAMFYLVEISGALLVVTQSLYYQNVPDGPGYGDRTIEFNIYELDETKGKFNEINTLGDSSIFWGRDEAICIDSSRFMAGVKPNYIYFTRVIGSRGYYGGCGHARDMGAYNIKNGCIEPLYPELKLASSLPTWVTPSHN</sequence>
<dbReference type="EMBL" id="AYRZ02000001">
    <property type="protein sequence ID" value="PHT92348.1"/>
    <property type="molecule type" value="Genomic_DNA"/>
</dbReference>